<dbReference type="SUPFAM" id="SSF88659">
    <property type="entry name" value="Sigma3 and sigma4 domains of RNA polymerase sigma factors"/>
    <property type="match status" value="1"/>
</dbReference>
<dbReference type="RefSeq" id="WP_090289104.1">
    <property type="nucleotide sequence ID" value="NZ_FNCK01000002.1"/>
</dbReference>
<dbReference type="EMBL" id="FNCK01000002">
    <property type="protein sequence ID" value="SDF94723.1"/>
    <property type="molecule type" value="Genomic_DNA"/>
</dbReference>
<accession>A0A1G7Q8A9</accession>
<dbReference type="Gene3D" id="1.10.10.10">
    <property type="entry name" value="Winged helix-like DNA-binding domain superfamily/Winged helix DNA-binding domain"/>
    <property type="match status" value="1"/>
</dbReference>
<keyword evidence="9" id="KW-1185">Reference proteome</keyword>
<keyword evidence="4 6" id="KW-0238">DNA-binding</keyword>
<dbReference type="GO" id="GO:0016987">
    <property type="term" value="F:sigma factor activity"/>
    <property type="evidence" value="ECO:0007669"/>
    <property type="project" value="UniProtKB-KW"/>
</dbReference>
<comment type="similarity">
    <text evidence="1 6">Belongs to the sigma-70 factor family. ECF subfamily.</text>
</comment>
<dbReference type="PROSITE" id="PS01063">
    <property type="entry name" value="SIGMA70_ECF"/>
    <property type="match status" value="1"/>
</dbReference>
<dbReference type="NCBIfam" id="TIGR02937">
    <property type="entry name" value="sigma70-ECF"/>
    <property type="match status" value="1"/>
</dbReference>
<dbReference type="InterPro" id="IPR007627">
    <property type="entry name" value="RNA_pol_sigma70_r2"/>
</dbReference>
<keyword evidence="2 6" id="KW-0805">Transcription regulation</keyword>
<gene>
    <name evidence="8" type="ORF">SAMN05421791_1023</name>
</gene>
<keyword evidence="5 6" id="KW-0804">Transcription</keyword>
<dbReference type="InterPro" id="IPR013325">
    <property type="entry name" value="RNA_pol_sigma_r2"/>
</dbReference>
<organism evidence="8 9">
    <name type="scientific">Facklamia miroungae</name>
    <dbReference type="NCBI Taxonomy" id="120956"/>
    <lineage>
        <taxon>Bacteria</taxon>
        <taxon>Bacillati</taxon>
        <taxon>Bacillota</taxon>
        <taxon>Bacilli</taxon>
        <taxon>Lactobacillales</taxon>
        <taxon>Aerococcaceae</taxon>
        <taxon>Facklamia</taxon>
    </lineage>
</organism>
<sequence>MDFNNIYLDYKDDVYRFITKLCDYQLDIADDITQEVFLKAYLNIEKYRGDSSIKTWLFTIAKNTFLDQVRKKQIKCQSIDNLENFGIADRHDSMKENENRELMELILKIIFDFPETMRLVFLARIYTEDSYEKISKDNCISVSSAKVLVCRARKKLKKSLKEEYHYEV</sequence>
<reference evidence="8 9" key="1">
    <citation type="submission" date="2016-10" db="EMBL/GenBank/DDBJ databases">
        <authorList>
            <person name="de Groot N.N."/>
        </authorList>
    </citation>
    <scope>NUCLEOTIDE SEQUENCE [LARGE SCALE GENOMIC DNA]</scope>
    <source>
        <strain evidence="8 9">ATCC BAA-466</strain>
    </source>
</reference>
<evidence type="ECO:0000313" key="8">
    <source>
        <dbReference type="EMBL" id="SDF94723.1"/>
    </source>
</evidence>
<dbReference type="Proteomes" id="UP000199708">
    <property type="component" value="Unassembled WGS sequence"/>
</dbReference>
<dbReference type="GO" id="GO:0006352">
    <property type="term" value="P:DNA-templated transcription initiation"/>
    <property type="evidence" value="ECO:0007669"/>
    <property type="project" value="InterPro"/>
</dbReference>
<dbReference type="InterPro" id="IPR039425">
    <property type="entry name" value="RNA_pol_sigma-70-like"/>
</dbReference>
<evidence type="ECO:0000256" key="3">
    <source>
        <dbReference type="ARBA" id="ARBA00023082"/>
    </source>
</evidence>
<dbReference type="PANTHER" id="PTHR43133:SF8">
    <property type="entry name" value="RNA POLYMERASE SIGMA FACTOR HI_1459-RELATED"/>
    <property type="match status" value="1"/>
</dbReference>
<dbReference type="SUPFAM" id="SSF88946">
    <property type="entry name" value="Sigma2 domain of RNA polymerase sigma factors"/>
    <property type="match status" value="1"/>
</dbReference>
<dbReference type="OrthoDB" id="9795666at2"/>
<evidence type="ECO:0000256" key="2">
    <source>
        <dbReference type="ARBA" id="ARBA00023015"/>
    </source>
</evidence>
<dbReference type="InterPro" id="IPR036388">
    <property type="entry name" value="WH-like_DNA-bd_sf"/>
</dbReference>
<keyword evidence="3 6" id="KW-0731">Sigma factor</keyword>
<evidence type="ECO:0000256" key="1">
    <source>
        <dbReference type="ARBA" id="ARBA00010641"/>
    </source>
</evidence>
<dbReference type="AlphaFoldDB" id="A0A1G7Q8A9"/>
<evidence type="ECO:0000256" key="4">
    <source>
        <dbReference type="ARBA" id="ARBA00023125"/>
    </source>
</evidence>
<dbReference type="Pfam" id="PF04542">
    <property type="entry name" value="Sigma70_r2"/>
    <property type="match status" value="1"/>
</dbReference>
<dbReference type="InterPro" id="IPR014284">
    <property type="entry name" value="RNA_pol_sigma-70_dom"/>
</dbReference>
<dbReference type="InterPro" id="IPR000838">
    <property type="entry name" value="RNA_pol_sigma70_ECF_CS"/>
</dbReference>
<dbReference type="PANTHER" id="PTHR43133">
    <property type="entry name" value="RNA POLYMERASE ECF-TYPE SIGMA FACTO"/>
    <property type="match status" value="1"/>
</dbReference>
<dbReference type="InterPro" id="IPR013324">
    <property type="entry name" value="RNA_pol_sigma_r3/r4-like"/>
</dbReference>
<dbReference type="STRING" id="120956.SAMN05421791_1023"/>
<feature type="domain" description="RNA polymerase sigma-70 region 2" evidence="7">
    <location>
        <begin position="7"/>
        <end position="73"/>
    </location>
</feature>
<name>A0A1G7Q8A9_9LACT</name>
<evidence type="ECO:0000256" key="6">
    <source>
        <dbReference type="RuleBase" id="RU000716"/>
    </source>
</evidence>
<evidence type="ECO:0000313" key="9">
    <source>
        <dbReference type="Proteomes" id="UP000199708"/>
    </source>
</evidence>
<evidence type="ECO:0000259" key="7">
    <source>
        <dbReference type="Pfam" id="PF04542"/>
    </source>
</evidence>
<dbReference type="GO" id="GO:0003677">
    <property type="term" value="F:DNA binding"/>
    <property type="evidence" value="ECO:0007669"/>
    <property type="project" value="UniProtKB-KW"/>
</dbReference>
<protein>
    <recommendedName>
        <fullName evidence="6">RNA polymerase sigma factor</fullName>
    </recommendedName>
</protein>
<proteinExistence type="inferred from homology"/>
<dbReference type="Gene3D" id="1.10.1740.10">
    <property type="match status" value="1"/>
</dbReference>
<evidence type="ECO:0000256" key="5">
    <source>
        <dbReference type="ARBA" id="ARBA00023163"/>
    </source>
</evidence>